<dbReference type="EMBL" id="KN847011">
    <property type="protein sequence ID" value="KIW86723.1"/>
    <property type="molecule type" value="Genomic_DNA"/>
</dbReference>
<evidence type="ECO:0000313" key="2">
    <source>
        <dbReference type="Proteomes" id="UP000053789"/>
    </source>
</evidence>
<dbReference type="OrthoDB" id="5986190at2759"/>
<name>A0A0D2H0B9_CLAB1</name>
<accession>A0A0D2H0B9</accession>
<dbReference type="Pfam" id="PF13424">
    <property type="entry name" value="TPR_12"/>
    <property type="match status" value="1"/>
</dbReference>
<proteinExistence type="predicted"/>
<organism evidence="1 2">
    <name type="scientific">Cladophialophora bantiana (strain ATCC 10958 / CBS 173.52 / CDC B-1940 / NIH 8579)</name>
    <name type="common">Xylohypha bantiana</name>
    <dbReference type="NCBI Taxonomy" id="1442370"/>
    <lineage>
        <taxon>Eukaryota</taxon>
        <taxon>Fungi</taxon>
        <taxon>Dikarya</taxon>
        <taxon>Ascomycota</taxon>
        <taxon>Pezizomycotina</taxon>
        <taxon>Eurotiomycetes</taxon>
        <taxon>Chaetothyriomycetidae</taxon>
        <taxon>Chaetothyriales</taxon>
        <taxon>Herpotrichiellaceae</taxon>
        <taxon>Cladophialophora</taxon>
    </lineage>
</organism>
<dbReference type="Gene3D" id="1.25.40.10">
    <property type="entry name" value="Tetratricopeptide repeat domain"/>
    <property type="match status" value="1"/>
</dbReference>
<dbReference type="InterPro" id="IPR011990">
    <property type="entry name" value="TPR-like_helical_dom_sf"/>
</dbReference>
<reference evidence="1" key="1">
    <citation type="submission" date="2015-01" db="EMBL/GenBank/DDBJ databases">
        <title>The Genome Sequence of Cladophialophora bantiana CBS 173.52.</title>
        <authorList>
            <consortium name="The Broad Institute Genomics Platform"/>
            <person name="Cuomo C."/>
            <person name="de Hoog S."/>
            <person name="Gorbushina A."/>
            <person name="Stielow B."/>
            <person name="Teixiera M."/>
            <person name="Abouelleil A."/>
            <person name="Chapman S.B."/>
            <person name="Priest M."/>
            <person name="Young S.K."/>
            <person name="Wortman J."/>
            <person name="Nusbaum C."/>
            <person name="Birren B."/>
        </authorList>
    </citation>
    <scope>NUCLEOTIDE SEQUENCE [LARGE SCALE GENOMIC DNA]</scope>
    <source>
        <strain evidence="1">CBS 173.52</strain>
    </source>
</reference>
<gene>
    <name evidence="1" type="ORF">Z519_12636</name>
</gene>
<dbReference type="AlphaFoldDB" id="A0A0D2H0B9"/>
<dbReference type="InterPro" id="IPR053137">
    <property type="entry name" value="NLR-like"/>
</dbReference>
<evidence type="ECO:0000313" key="1">
    <source>
        <dbReference type="EMBL" id="KIW86723.1"/>
    </source>
</evidence>
<dbReference type="PANTHER" id="PTHR46082">
    <property type="entry name" value="ATP/GTP-BINDING PROTEIN-RELATED"/>
    <property type="match status" value="1"/>
</dbReference>
<dbReference type="RefSeq" id="XP_016613392.1">
    <property type="nucleotide sequence ID" value="XM_016770341.1"/>
</dbReference>
<keyword evidence="2" id="KW-1185">Reference proteome</keyword>
<protein>
    <recommendedName>
        <fullName evidence="3">Kinesin light chain</fullName>
    </recommendedName>
</protein>
<dbReference type="PANTHER" id="PTHR46082:SF11">
    <property type="entry name" value="AAA+ ATPASE DOMAIN-CONTAINING PROTEIN-RELATED"/>
    <property type="match status" value="1"/>
</dbReference>
<evidence type="ECO:0008006" key="3">
    <source>
        <dbReference type="Google" id="ProtNLM"/>
    </source>
</evidence>
<dbReference type="GeneID" id="27705564"/>
<dbReference type="Proteomes" id="UP000053789">
    <property type="component" value="Unassembled WGS sequence"/>
</dbReference>
<dbReference type="HOGENOM" id="CLU_000288_125_11_1"/>
<sequence>MLDNSLSQSFVGGLECLDGNLVRTNGNQGRLIQAEELQVQVMETRLRVLGPDHPDTLTSMANLAFTLNDQDREEGAVQLMISRFKLHVEVLGDPHNDTECCLAAPITWVSLQDMQKVK</sequence>
<dbReference type="VEuPathDB" id="FungiDB:Z519_12636"/>